<dbReference type="PROSITE" id="PS50172">
    <property type="entry name" value="BRCT"/>
    <property type="match status" value="1"/>
</dbReference>
<dbReference type="InterPro" id="IPR013840">
    <property type="entry name" value="DNAligase_N"/>
</dbReference>
<feature type="domain" description="BRCT" evidence="11">
    <location>
        <begin position="622"/>
        <end position="700"/>
    </location>
</feature>
<dbReference type="RefSeq" id="WP_327159707.1">
    <property type="nucleotide sequence ID" value="NZ_CP108188.1"/>
</dbReference>
<evidence type="ECO:0000256" key="8">
    <source>
        <dbReference type="ARBA" id="ARBA00023204"/>
    </source>
</evidence>
<dbReference type="SUPFAM" id="SSF50249">
    <property type="entry name" value="Nucleic acid-binding proteins"/>
    <property type="match status" value="1"/>
</dbReference>
<evidence type="ECO:0000256" key="6">
    <source>
        <dbReference type="ARBA" id="ARBA00022842"/>
    </source>
</evidence>
<feature type="binding site" evidence="10">
    <location>
        <position position="126"/>
    </location>
    <ligand>
        <name>NAD(+)</name>
        <dbReference type="ChEBI" id="CHEBI:57540"/>
    </ligand>
</feature>
<dbReference type="PIRSF" id="PIRSF001604">
    <property type="entry name" value="LigA"/>
    <property type="match status" value="1"/>
</dbReference>
<comment type="cofactor">
    <cofactor evidence="10">
        <name>Mg(2+)</name>
        <dbReference type="ChEBI" id="CHEBI:18420"/>
    </cofactor>
    <cofactor evidence="10">
        <name>Mn(2+)</name>
        <dbReference type="ChEBI" id="CHEBI:29035"/>
    </cofactor>
</comment>
<feature type="binding site" evidence="10">
    <location>
        <begin position="94"/>
        <end position="95"/>
    </location>
    <ligand>
        <name>NAD(+)</name>
        <dbReference type="ChEBI" id="CHEBI:57540"/>
    </ligand>
</feature>
<evidence type="ECO:0000256" key="2">
    <source>
        <dbReference type="ARBA" id="ARBA00022705"/>
    </source>
</evidence>
<keyword evidence="10" id="KW-0464">Manganese</keyword>
<evidence type="ECO:0000256" key="4">
    <source>
        <dbReference type="ARBA" id="ARBA00022763"/>
    </source>
</evidence>
<evidence type="ECO:0000256" key="9">
    <source>
        <dbReference type="ARBA" id="ARBA00034005"/>
    </source>
</evidence>
<organism evidence="12 13">
    <name type="scientific">Streptomyces zaomyceticus</name>
    <dbReference type="NCBI Taxonomy" id="68286"/>
    <lineage>
        <taxon>Bacteria</taxon>
        <taxon>Bacillati</taxon>
        <taxon>Actinomycetota</taxon>
        <taxon>Actinomycetes</taxon>
        <taxon>Kitasatosporales</taxon>
        <taxon>Streptomycetaceae</taxon>
        <taxon>Streptomyces</taxon>
    </lineage>
</organism>
<proteinExistence type="inferred from homology"/>
<evidence type="ECO:0000256" key="3">
    <source>
        <dbReference type="ARBA" id="ARBA00022723"/>
    </source>
</evidence>
<evidence type="ECO:0000256" key="10">
    <source>
        <dbReference type="HAMAP-Rule" id="MF_01588"/>
    </source>
</evidence>
<name>A0ABZ1LN61_9ACTN</name>
<keyword evidence="5 10" id="KW-0862">Zinc</keyword>
<accession>A0ABZ1LN61</accession>
<dbReference type="InterPro" id="IPR004150">
    <property type="entry name" value="NAD_DNA_ligase_OB"/>
</dbReference>
<dbReference type="InterPro" id="IPR001357">
    <property type="entry name" value="BRCT_dom"/>
</dbReference>
<dbReference type="Pfam" id="PF03120">
    <property type="entry name" value="OB_DNA_ligase"/>
    <property type="match status" value="1"/>
</dbReference>
<keyword evidence="8 10" id="KW-0234">DNA repair</keyword>
<protein>
    <recommendedName>
        <fullName evidence="10">DNA ligase</fullName>
        <ecNumber evidence="10">6.5.1.2</ecNumber>
    </recommendedName>
    <alternativeName>
        <fullName evidence="10">Polydeoxyribonucleotide synthase [NAD(+)]</fullName>
    </alternativeName>
</protein>
<dbReference type="EMBL" id="CP108188">
    <property type="protein sequence ID" value="WTR74891.1"/>
    <property type="molecule type" value="Genomic_DNA"/>
</dbReference>
<keyword evidence="2 10" id="KW-0235">DNA replication</keyword>
<dbReference type="HAMAP" id="MF_01588">
    <property type="entry name" value="DNA_ligase_A"/>
    <property type="match status" value="1"/>
</dbReference>
<dbReference type="Pfam" id="PF14520">
    <property type="entry name" value="HHH_5"/>
    <property type="match status" value="1"/>
</dbReference>
<feature type="binding site" evidence="10">
    <location>
        <position position="149"/>
    </location>
    <ligand>
        <name>NAD(+)</name>
        <dbReference type="ChEBI" id="CHEBI:57540"/>
    </ligand>
</feature>
<dbReference type="SUPFAM" id="SSF52113">
    <property type="entry name" value="BRCT domain"/>
    <property type="match status" value="1"/>
</dbReference>
<dbReference type="SUPFAM" id="SSF56091">
    <property type="entry name" value="DNA ligase/mRNA capping enzyme, catalytic domain"/>
    <property type="match status" value="1"/>
</dbReference>
<comment type="catalytic activity">
    <reaction evidence="9 10">
        <text>NAD(+) + (deoxyribonucleotide)n-3'-hydroxyl + 5'-phospho-(deoxyribonucleotide)m = (deoxyribonucleotide)n+m + AMP + beta-nicotinamide D-nucleotide.</text>
        <dbReference type="EC" id="6.5.1.2"/>
    </reaction>
</comment>
<comment type="function">
    <text evidence="10">DNA ligase that catalyzes the formation of phosphodiester linkages between 5'-phosphoryl and 3'-hydroxyl groups in double-stranded DNA using NAD as a coenzyme and as the energy source for the reaction. It is essential for DNA replication and repair of damaged DNA.</text>
</comment>
<dbReference type="InterPro" id="IPR018239">
    <property type="entry name" value="DNA_ligase_AS"/>
</dbReference>
<feature type="binding site" evidence="10">
    <location>
        <position position="350"/>
    </location>
    <ligand>
        <name>NAD(+)</name>
        <dbReference type="ChEBI" id="CHEBI:57540"/>
    </ligand>
</feature>
<dbReference type="SUPFAM" id="SSF47781">
    <property type="entry name" value="RuvA domain 2-like"/>
    <property type="match status" value="1"/>
</dbReference>
<comment type="caution">
    <text evidence="10">Lacks conserved residue(s) required for the propagation of feature annotation.</text>
</comment>
<feature type="binding site" evidence="10">
    <location>
        <position position="183"/>
    </location>
    <ligand>
        <name>NAD(+)</name>
        <dbReference type="ChEBI" id="CHEBI:57540"/>
    </ligand>
</feature>
<keyword evidence="13" id="KW-1185">Reference proteome</keyword>
<dbReference type="InterPro" id="IPR012340">
    <property type="entry name" value="NA-bd_OB-fold"/>
</dbReference>
<keyword evidence="4 10" id="KW-0227">DNA damage</keyword>
<evidence type="ECO:0000313" key="13">
    <source>
        <dbReference type="Proteomes" id="UP001622594"/>
    </source>
</evidence>
<evidence type="ECO:0000256" key="7">
    <source>
        <dbReference type="ARBA" id="ARBA00023027"/>
    </source>
</evidence>
<keyword evidence="3 10" id="KW-0479">Metal-binding</keyword>
<dbReference type="Gene3D" id="1.10.287.610">
    <property type="entry name" value="Helix hairpin bin"/>
    <property type="match status" value="1"/>
</dbReference>
<feature type="binding site" evidence="10">
    <location>
        <position position="444"/>
    </location>
    <ligand>
        <name>Zn(2+)</name>
        <dbReference type="ChEBI" id="CHEBI:29105"/>
    </ligand>
</feature>
<keyword evidence="6 10" id="KW-0460">Magnesium</keyword>
<dbReference type="Gene3D" id="1.10.150.20">
    <property type="entry name" value="5' to 3' exonuclease, C-terminal subdomain"/>
    <property type="match status" value="2"/>
</dbReference>
<keyword evidence="7 10" id="KW-0520">NAD</keyword>
<dbReference type="InterPro" id="IPR036420">
    <property type="entry name" value="BRCT_dom_sf"/>
</dbReference>
<feature type="binding site" evidence="10">
    <location>
        <position position="447"/>
    </location>
    <ligand>
        <name>Zn(2+)</name>
        <dbReference type="ChEBI" id="CHEBI:29105"/>
    </ligand>
</feature>
<evidence type="ECO:0000256" key="1">
    <source>
        <dbReference type="ARBA" id="ARBA00022598"/>
    </source>
</evidence>
<dbReference type="EC" id="6.5.1.2" evidence="10"/>
<dbReference type="Proteomes" id="UP001622594">
    <property type="component" value="Chromosome"/>
</dbReference>
<dbReference type="Pfam" id="PF01653">
    <property type="entry name" value="DNA_ligase_aden"/>
    <property type="match status" value="2"/>
</dbReference>
<dbReference type="Gene3D" id="2.40.50.140">
    <property type="entry name" value="Nucleic acid-binding proteins"/>
    <property type="match status" value="1"/>
</dbReference>
<dbReference type="InterPro" id="IPR041663">
    <property type="entry name" value="DisA/LigA_HHH"/>
</dbReference>
<dbReference type="InterPro" id="IPR013839">
    <property type="entry name" value="DNAligase_adenylation"/>
</dbReference>
<dbReference type="InterPro" id="IPR001679">
    <property type="entry name" value="DNA_ligase"/>
</dbReference>
<keyword evidence="1 10" id="KW-0436">Ligase</keyword>
<gene>
    <name evidence="10 12" type="primary">ligA</name>
    <name evidence="12" type="ORF">OG814_39280</name>
</gene>
<feature type="binding site" evidence="10">
    <location>
        <position position="466"/>
    </location>
    <ligand>
        <name>Zn(2+)</name>
        <dbReference type="ChEBI" id="CHEBI:29105"/>
    </ligand>
</feature>
<dbReference type="GO" id="GO:0003911">
    <property type="term" value="F:DNA ligase (NAD+) activity"/>
    <property type="evidence" value="ECO:0007669"/>
    <property type="project" value="UniProtKB-EC"/>
</dbReference>
<evidence type="ECO:0000313" key="12">
    <source>
        <dbReference type="EMBL" id="WTR74891.1"/>
    </source>
</evidence>
<dbReference type="SMART" id="SM00532">
    <property type="entry name" value="LIGANc"/>
    <property type="match status" value="1"/>
</dbReference>
<dbReference type="Gene3D" id="3.40.50.10190">
    <property type="entry name" value="BRCT domain"/>
    <property type="match status" value="1"/>
</dbReference>
<dbReference type="Gene3D" id="3.30.470.30">
    <property type="entry name" value="DNA ligase/mRNA capping enzyme"/>
    <property type="match status" value="1"/>
</dbReference>
<dbReference type="SMART" id="SM00292">
    <property type="entry name" value="BRCT"/>
    <property type="match status" value="1"/>
</dbReference>
<feature type="active site" description="N6-AMP-lysine intermediate" evidence="10">
    <location>
        <position position="128"/>
    </location>
</feature>
<dbReference type="Pfam" id="PF00533">
    <property type="entry name" value="BRCT"/>
    <property type="match status" value="1"/>
</dbReference>
<reference evidence="12 13" key="1">
    <citation type="submission" date="2022-10" db="EMBL/GenBank/DDBJ databases">
        <title>The complete genomes of actinobacterial strains from the NBC collection.</title>
        <authorList>
            <person name="Joergensen T.S."/>
            <person name="Alvarez Arevalo M."/>
            <person name="Sterndorff E.B."/>
            <person name="Faurdal D."/>
            <person name="Vuksanovic O."/>
            <person name="Mourched A.-S."/>
            <person name="Charusanti P."/>
            <person name="Shaw S."/>
            <person name="Blin K."/>
            <person name="Weber T."/>
        </authorList>
    </citation>
    <scope>NUCLEOTIDE SEQUENCE [LARGE SCALE GENOMIC DNA]</scope>
    <source>
        <strain evidence="12 13">NBC_00123</strain>
    </source>
</reference>
<feature type="binding site" evidence="10">
    <location>
        <position position="326"/>
    </location>
    <ligand>
        <name>NAD(+)</name>
        <dbReference type="ChEBI" id="CHEBI:57540"/>
    </ligand>
</feature>
<feature type="binding site" evidence="10">
    <location>
        <begin position="46"/>
        <end position="50"/>
    </location>
    <ligand>
        <name>NAD(+)</name>
        <dbReference type="ChEBI" id="CHEBI:57540"/>
    </ligand>
</feature>
<evidence type="ECO:0000259" key="11">
    <source>
        <dbReference type="PROSITE" id="PS50172"/>
    </source>
</evidence>
<dbReference type="PROSITE" id="PS01055">
    <property type="entry name" value="DNA_LIGASE_N1"/>
    <property type="match status" value="1"/>
</dbReference>
<dbReference type="Pfam" id="PF12826">
    <property type="entry name" value="HHH_2"/>
    <property type="match status" value="1"/>
</dbReference>
<dbReference type="CDD" id="cd17748">
    <property type="entry name" value="BRCT_DNA_ligase_like"/>
    <property type="match status" value="1"/>
</dbReference>
<comment type="similarity">
    <text evidence="10">Belongs to the NAD-dependent DNA ligase family. LigA subfamily.</text>
</comment>
<dbReference type="NCBIfam" id="NF005932">
    <property type="entry name" value="PRK07956.1"/>
    <property type="match status" value="1"/>
</dbReference>
<dbReference type="InterPro" id="IPR010994">
    <property type="entry name" value="RuvA_2-like"/>
</dbReference>
<evidence type="ECO:0000256" key="5">
    <source>
        <dbReference type="ARBA" id="ARBA00022833"/>
    </source>
</evidence>
<sequence length="711" mass="74613">MTILPAEEALSSMPDLSSRTEYEAALRRLREASQSYYGDGDSALDDTSYDRLRLAVLAWEEENPAEVSPDSPTGLVADGAAPVGEVAHTTRLLSLDNVFDAEGLVAWGASVQRRLGRAPEGGFTVEPKIDGAAVAARYRAGRLVQVITRGDGSHGEDVSHVIGQIDGLPEQLTEAVTFEVRGEVAFTQKQFETANEVRTAHGAQVFVNPRNGTAGTLRAKDRPYRLRMTFWAYGAVHLDEVPDGQPNGQVDGEPAGALGRESFLRAAGATHAEILAAVAKAGVQTTAASPAGLHVVADLAAAQERIDAVAAMRAELPVGIDGVVVKLNDTAEQRSAGFGTRFPYWAIAVKLPAVERQTVLQEVVWEVGRTGVLAPTAILTPVEIDGSTVTRATLHNPADIRRRDLHLGDTVTVYKAGDIIPRVQAAVVQLRPAGAQEVPLPEACPHCGGDINKAQERWRCAKGSACALPALIEYAAGREMLDIDGLGKTYVAALVESGDVADVADLFTLTVDQLTMASGSSKRAVKLAEQIAAAKARPLNRVFCALGVLGTGRSMSRRIARHFGTMDAIRAADVAEMQDVEGIGPEKAPVIVEQVAALASVIDKLIAAEVNMSEPVDPSAAQGGGPLDGQVVVVTGKMSGPLEGLGRSEMNALIEKAGGRAGSSVSAKTSILVAAPSANGKPSSKAVKAAELGVEVLTPESFAERVADYLI</sequence>